<dbReference type="RefSeq" id="WP_119763178.1">
    <property type="nucleotide sequence ID" value="NZ_QYUJ01000014.1"/>
</dbReference>
<organism evidence="1 2">
    <name type="scientific">Deinococcus cavernae</name>
    <dbReference type="NCBI Taxonomy" id="2320857"/>
    <lineage>
        <taxon>Bacteria</taxon>
        <taxon>Thermotogati</taxon>
        <taxon>Deinococcota</taxon>
        <taxon>Deinococci</taxon>
        <taxon>Deinococcales</taxon>
        <taxon>Deinococcaceae</taxon>
        <taxon>Deinococcus</taxon>
    </lineage>
</organism>
<evidence type="ECO:0000313" key="2">
    <source>
        <dbReference type="Proteomes" id="UP000286287"/>
    </source>
</evidence>
<dbReference type="EMBL" id="QYUJ01000014">
    <property type="protein sequence ID" value="RJF71722.1"/>
    <property type="molecule type" value="Genomic_DNA"/>
</dbReference>
<sequence>MNIAERYVRLAHGIDTHVQHFIDGYSGPPQWADRTRRAPAALLQETQDFLQHVEDVPDAGRREWLRTQGQAMHTHARLLTGEKMPFAEEVRGIYDIDPLTAPLDELDAALKTFEDALPGTGSATERLERLRDRVSLDNADVLRVAEPILHELRRRTADLYGLPAGENFTIHLVTDKPWGGYNWPLGNLQSRIDINTDFPVALPGLPGLLAHEGYPGHHTENAHKETELVRGRGWQEHQLQLLYSPQSVIAEGIATNALDLVMPETEVQAWLTGELAQVAGLDPQDIIAYLQATKAREDIKHVSGTAAVMLYQDGSNEDDVVKFLKHYNAVNEERARHSLSFIRHHRGYVYTYSVGQALVKKYVEHKGQAGFGELLKQPVTPGMLANG</sequence>
<dbReference type="OrthoDB" id="140419at2"/>
<accession>A0A418V6K5</accession>
<name>A0A418V6K5_9DEIO</name>
<reference evidence="1 2" key="1">
    <citation type="submission" date="2018-09" db="EMBL/GenBank/DDBJ databases">
        <authorList>
            <person name="Zhu H."/>
        </authorList>
    </citation>
    <scope>NUCLEOTIDE SEQUENCE [LARGE SCALE GENOMIC DNA]</scope>
    <source>
        <strain evidence="1 2">K2S05-167</strain>
    </source>
</reference>
<proteinExistence type="predicted"/>
<comment type="caution">
    <text evidence="1">The sequence shown here is derived from an EMBL/GenBank/DDBJ whole genome shotgun (WGS) entry which is preliminary data.</text>
</comment>
<dbReference type="AlphaFoldDB" id="A0A418V6K5"/>
<dbReference type="Proteomes" id="UP000286287">
    <property type="component" value="Unassembled WGS sequence"/>
</dbReference>
<evidence type="ECO:0000313" key="1">
    <source>
        <dbReference type="EMBL" id="RJF71722.1"/>
    </source>
</evidence>
<gene>
    <name evidence="1" type="ORF">D3875_09230</name>
</gene>
<keyword evidence="2" id="KW-1185">Reference proteome</keyword>
<protein>
    <recommendedName>
        <fullName evidence="3">DUF885 domain-containing protein</fullName>
    </recommendedName>
</protein>
<evidence type="ECO:0008006" key="3">
    <source>
        <dbReference type="Google" id="ProtNLM"/>
    </source>
</evidence>